<dbReference type="EMBL" id="FZQP02002092">
    <property type="protein sequence ID" value="VVC94685.1"/>
    <property type="molecule type" value="Genomic_DNA"/>
</dbReference>
<keyword evidence="2" id="KW-1185">Reference proteome</keyword>
<dbReference type="AlphaFoldDB" id="A0A5E4QCK4"/>
<sequence length="80" mass="9052">MKTHVYLAKPAANLLAKIIAVTMLTTRKFCRNLTIIRHKDDWIVGEPGVGERRSTAGMFTRCLQIYHSTYTPAGEKKPSF</sequence>
<gene>
    <name evidence="1" type="ORF">LSINAPIS_LOCUS6578</name>
</gene>
<dbReference type="Proteomes" id="UP000324832">
    <property type="component" value="Unassembled WGS sequence"/>
</dbReference>
<accession>A0A5E4QCK4</accession>
<evidence type="ECO:0000313" key="2">
    <source>
        <dbReference type="Proteomes" id="UP000324832"/>
    </source>
</evidence>
<reference evidence="1 2" key="1">
    <citation type="submission" date="2017-07" db="EMBL/GenBank/DDBJ databases">
        <authorList>
            <person name="Talla V."/>
            <person name="Backstrom N."/>
        </authorList>
    </citation>
    <scope>NUCLEOTIDE SEQUENCE [LARGE SCALE GENOMIC DNA]</scope>
</reference>
<organism evidence="1 2">
    <name type="scientific">Leptidea sinapis</name>
    <dbReference type="NCBI Taxonomy" id="189913"/>
    <lineage>
        <taxon>Eukaryota</taxon>
        <taxon>Metazoa</taxon>
        <taxon>Ecdysozoa</taxon>
        <taxon>Arthropoda</taxon>
        <taxon>Hexapoda</taxon>
        <taxon>Insecta</taxon>
        <taxon>Pterygota</taxon>
        <taxon>Neoptera</taxon>
        <taxon>Endopterygota</taxon>
        <taxon>Lepidoptera</taxon>
        <taxon>Glossata</taxon>
        <taxon>Ditrysia</taxon>
        <taxon>Papilionoidea</taxon>
        <taxon>Pieridae</taxon>
        <taxon>Dismorphiinae</taxon>
        <taxon>Leptidea</taxon>
    </lineage>
</organism>
<name>A0A5E4QCK4_9NEOP</name>
<evidence type="ECO:0000313" key="1">
    <source>
        <dbReference type="EMBL" id="VVC94685.1"/>
    </source>
</evidence>
<protein>
    <submittedName>
        <fullName evidence="1">Uncharacterized protein</fullName>
    </submittedName>
</protein>
<proteinExistence type="predicted"/>